<feature type="chain" id="PRO_5038565355" evidence="1">
    <location>
        <begin position="24"/>
        <end position="278"/>
    </location>
</feature>
<reference evidence="2 3" key="1">
    <citation type="journal article" date="2013" name="Genome Announc.">
        <title>Draft Genome Sequence of Rhodococcus ruber Strain BKS 20-38.</title>
        <authorList>
            <person name="Bala M."/>
            <person name="Kumar S."/>
            <person name="Raghava G.P."/>
            <person name="Mayilraj S."/>
        </authorList>
    </citation>
    <scope>NUCLEOTIDE SEQUENCE [LARGE SCALE GENOMIC DNA]</scope>
    <source>
        <strain evidence="2 3">BKS 20-38</strain>
    </source>
</reference>
<proteinExistence type="predicted"/>
<dbReference type="PANTHER" id="PTHR31270:SF1">
    <property type="entry name" value="GLUTAMINYL-PEPTIDE CYCLOTRANSFERASE"/>
    <property type="match status" value="1"/>
</dbReference>
<evidence type="ECO:0000313" key="2">
    <source>
        <dbReference type="EMBL" id="EME64876.1"/>
    </source>
</evidence>
<evidence type="ECO:0000313" key="3">
    <source>
        <dbReference type="Proteomes" id="UP000011731"/>
    </source>
</evidence>
<dbReference type="EMBL" id="AOEX01000035">
    <property type="protein sequence ID" value="EME64876.1"/>
    <property type="molecule type" value="Genomic_DNA"/>
</dbReference>
<dbReference type="PATRIC" id="fig|1278076.4.peg.2410"/>
<dbReference type="InterPro" id="IPR007788">
    <property type="entry name" value="QCT"/>
</dbReference>
<keyword evidence="1" id="KW-0732">Signal</keyword>
<dbReference type="AlphaFoldDB" id="M2XV85"/>
<protein>
    <submittedName>
        <fullName evidence="2">Glutamine cyclotransferase</fullName>
    </submittedName>
</protein>
<dbReference type="InterPro" id="IPR011044">
    <property type="entry name" value="Quino_amine_DH_bsu"/>
</dbReference>
<dbReference type="InterPro" id="IPR006311">
    <property type="entry name" value="TAT_signal"/>
</dbReference>
<gene>
    <name evidence="2" type="ORF">G352_11602</name>
</gene>
<dbReference type="GO" id="GO:0016603">
    <property type="term" value="F:glutaminyl-peptide cyclotransferase activity"/>
    <property type="evidence" value="ECO:0007669"/>
    <property type="project" value="InterPro"/>
</dbReference>
<sequence length="278" mass="29518">MGMRRRPLSVAAAIAAGVAAAIAAGVAAAVAAAACGSAPADPGPPAERLRTEVVAVYPHDPAAFTQGLEVSGDELLEGTGLSGRSWIAARSLATGAERVRVPVPDDMFGEGITVAGATVWQLTWQDGVAIARDRDTLAERGRAGYDGEGWGLCAQNDRLVMSDGTAELTFRHPGTFAETGRVTVLREGRAVTRLNELECTDDGAVYANVWKTDEILRIDPDEGRVTAVVDAGALREHLTEGRRERIDVLNGIAHLPGTDRFLVTGKYWPSMFEVRFVP</sequence>
<comment type="caution">
    <text evidence="2">The sequence shown here is derived from an EMBL/GenBank/DDBJ whole genome shotgun (WGS) entry which is preliminary data.</text>
</comment>
<feature type="signal peptide" evidence="1">
    <location>
        <begin position="1"/>
        <end position="23"/>
    </location>
</feature>
<dbReference type="Pfam" id="PF05096">
    <property type="entry name" value="Glu_cyclase_2"/>
    <property type="match status" value="1"/>
</dbReference>
<name>M2XV85_9NOCA</name>
<evidence type="ECO:0000256" key="1">
    <source>
        <dbReference type="SAM" id="SignalP"/>
    </source>
</evidence>
<dbReference type="PROSITE" id="PS51318">
    <property type="entry name" value="TAT"/>
    <property type="match status" value="1"/>
</dbReference>
<dbReference type="PANTHER" id="PTHR31270">
    <property type="entry name" value="GLUTAMINYL-PEPTIDE CYCLOTRANSFERASE"/>
    <property type="match status" value="1"/>
</dbReference>
<organism evidence="2 3">
    <name type="scientific">Rhodococcus ruber BKS 20-38</name>
    <dbReference type="NCBI Taxonomy" id="1278076"/>
    <lineage>
        <taxon>Bacteria</taxon>
        <taxon>Bacillati</taxon>
        <taxon>Actinomycetota</taxon>
        <taxon>Actinomycetes</taxon>
        <taxon>Mycobacteriales</taxon>
        <taxon>Nocardiaceae</taxon>
        <taxon>Rhodococcus</taxon>
    </lineage>
</organism>
<dbReference type="PROSITE" id="PS51257">
    <property type="entry name" value="PROKAR_LIPOPROTEIN"/>
    <property type="match status" value="1"/>
</dbReference>
<keyword evidence="2" id="KW-0808">Transferase</keyword>
<dbReference type="Proteomes" id="UP000011731">
    <property type="component" value="Unassembled WGS sequence"/>
</dbReference>
<dbReference type="SUPFAM" id="SSF50969">
    <property type="entry name" value="YVTN repeat-like/Quinoprotein amine dehydrogenase"/>
    <property type="match status" value="1"/>
</dbReference>
<keyword evidence="3" id="KW-1185">Reference proteome</keyword>
<accession>M2XV85</accession>